<proteinExistence type="predicted"/>
<accession>A0A804NSG9</accession>
<dbReference type="Proteomes" id="UP000007305">
    <property type="component" value="Chromosome 4"/>
</dbReference>
<dbReference type="InParanoid" id="A0A804NSG9"/>
<organism evidence="2 3">
    <name type="scientific">Zea mays</name>
    <name type="common">Maize</name>
    <dbReference type="NCBI Taxonomy" id="4577"/>
    <lineage>
        <taxon>Eukaryota</taxon>
        <taxon>Viridiplantae</taxon>
        <taxon>Streptophyta</taxon>
        <taxon>Embryophyta</taxon>
        <taxon>Tracheophyta</taxon>
        <taxon>Spermatophyta</taxon>
        <taxon>Magnoliopsida</taxon>
        <taxon>Liliopsida</taxon>
        <taxon>Poales</taxon>
        <taxon>Poaceae</taxon>
        <taxon>PACMAD clade</taxon>
        <taxon>Panicoideae</taxon>
        <taxon>Andropogonodae</taxon>
        <taxon>Andropogoneae</taxon>
        <taxon>Tripsacinae</taxon>
        <taxon>Zea</taxon>
    </lineage>
</organism>
<feature type="compositionally biased region" description="Basic and acidic residues" evidence="1">
    <location>
        <begin position="61"/>
        <end position="72"/>
    </location>
</feature>
<reference evidence="2" key="2">
    <citation type="submission" date="2019-07" db="EMBL/GenBank/DDBJ databases">
        <authorList>
            <person name="Seetharam A."/>
            <person name="Woodhouse M."/>
            <person name="Cannon E."/>
        </authorList>
    </citation>
    <scope>NUCLEOTIDE SEQUENCE [LARGE SCALE GENOMIC DNA]</scope>
    <source>
        <strain evidence="2">cv. B73</strain>
    </source>
</reference>
<keyword evidence="3" id="KW-1185">Reference proteome</keyword>
<evidence type="ECO:0000256" key="1">
    <source>
        <dbReference type="SAM" id="MobiDB-lite"/>
    </source>
</evidence>
<name>A0A804NSG9_MAIZE</name>
<sequence length="432" mass="46939">MQHRREVRAPPPPEEISDLAQDRPPLDLVLRGVVAGLPHVQVVELVAVVVHGRRGRRRRLELRDVAQRREHPVLPSRDQPPGSQEHSGAHQLALRVFASPLLHKRNLPLFRRELALELLGARPGRGLAGPEALVVPSQGLQGALFLRDGLLQAGVVGAGGLERLGGRVGLLDRLLQRAAQAGVVPPRGGGVLLGGARARHKCLLPGAPPGRGVLPVGRERADLLGGRPQLRLGALEQAPEPVGLGVAGLHLGLRAGEPRLDLLRLHGDRGQRRGELVGRLPAPLLGLLRRAELGPQPVDLLVDAAEHEVHDAPLLRLHGRLSSGAALALLLLLLTQRGDLERGLLERDLGLLQLLGLLDQRLQHLHLPLLRRRHLPLQEPHTLLGGASVAHPRRLLHVRPQQRRPDAIFRLRHHLLVRRAAVGVATVLTLLR</sequence>
<feature type="region of interest" description="Disordered" evidence="1">
    <location>
        <begin position="1"/>
        <end position="21"/>
    </location>
</feature>
<evidence type="ECO:0000313" key="3">
    <source>
        <dbReference type="Proteomes" id="UP000007305"/>
    </source>
</evidence>
<protein>
    <submittedName>
        <fullName evidence="2">Uncharacterized protein</fullName>
    </submittedName>
</protein>
<evidence type="ECO:0000313" key="2">
    <source>
        <dbReference type="EnsemblPlants" id="Zm00001eb182810_P001"/>
    </source>
</evidence>
<reference evidence="3" key="1">
    <citation type="journal article" date="2009" name="Science">
        <title>The B73 maize genome: complexity, diversity, and dynamics.</title>
        <authorList>
            <person name="Schnable P.S."/>
            <person name="Ware D."/>
            <person name="Fulton R.S."/>
            <person name="Stein J.C."/>
            <person name="Wei F."/>
            <person name="Pasternak S."/>
            <person name="Liang C."/>
            <person name="Zhang J."/>
            <person name="Fulton L."/>
            <person name="Graves T.A."/>
            <person name="Minx P."/>
            <person name="Reily A.D."/>
            <person name="Courtney L."/>
            <person name="Kruchowski S.S."/>
            <person name="Tomlinson C."/>
            <person name="Strong C."/>
            <person name="Delehaunty K."/>
            <person name="Fronick C."/>
            <person name="Courtney B."/>
            <person name="Rock S.M."/>
            <person name="Belter E."/>
            <person name="Du F."/>
            <person name="Kim K."/>
            <person name="Abbott R.M."/>
            <person name="Cotton M."/>
            <person name="Levy A."/>
            <person name="Marchetto P."/>
            <person name="Ochoa K."/>
            <person name="Jackson S.M."/>
            <person name="Gillam B."/>
            <person name="Chen W."/>
            <person name="Yan L."/>
            <person name="Higginbotham J."/>
            <person name="Cardenas M."/>
            <person name="Waligorski J."/>
            <person name="Applebaum E."/>
            <person name="Phelps L."/>
            <person name="Falcone J."/>
            <person name="Kanchi K."/>
            <person name="Thane T."/>
            <person name="Scimone A."/>
            <person name="Thane N."/>
            <person name="Henke J."/>
            <person name="Wang T."/>
            <person name="Ruppert J."/>
            <person name="Shah N."/>
            <person name="Rotter K."/>
            <person name="Hodges J."/>
            <person name="Ingenthron E."/>
            <person name="Cordes M."/>
            <person name="Kohlberg S."/>
            <person name="Sgro J."/>
            <person name="Delgado B."/>
            <person name="Mead K."/>
            <person name="Chinwalla A."/>
            <person name="Leonard S."/>
            <person name="Crouse K."/>
            <person name="Collura K."/>
            <person name="Kudrna D."/>
            <person name="Currie J."/>
            <person name="He R."/>
            <person name="Angelova A."/>
            <person name="Rajasekar S."/>
            <person name="Mueller T."/>
            <person name="Lomeli R."/>
            <person name="Scara G."/>
            <person name="Ko A."/>
            <person name="Delaney K."/>
            <person name="Wissotski M."/>
            <person name="Lopez G."/>
            <person name="Campos D."/>
            <person name="Braidotti M."/>
            <person name="Ashley E."/>
            <person name="Golser W."/>
            <person name="Kim H."/>
            <person name="Lee S."/>
            <person name="Lin J."/>
            <person name="Dujmic Z."/>
            <person name="Kim W."/>
            <person name="Talag J."/>
            <person name="Zuccolo A."/>
            <person name="Fan C."/>
            <person name="Sebastian A."/>
            <person name="Kramer M."/>
            <person name="Spiegel L."/>
            <person name="Nascimento L."/>
            <person name="Zutavern T."/>
            <person name="Miller B."/>
            <person name="Ambroise C."/>
            <person name="Muller S."/>
            <person name="Spooner W."/>
            <person name="Narechania A."/>
            <person name="Ren L."/>
            <person name="Wei S."/>
            <person name="Kumari S."/>
            <person name="Faga B."/>
            <person name="Levy M.J."/>
            <person name="McMahan L."/>
            <person name="Van Buren P."/>
            <person name="Vaughn M.W."/>
            <person name="Ying K."/>
            <person name="Yeh C.-T."/>
            <person name="Emrich S.J."/>
            <person name="Jia Y."/>
            <person name="Kalyanaraman A."/>
            <person name="Hsia A.-P."/>
            <person name="Barbazuk W.B."/>
            <person name="Baucom R.S."/>
            <person name="Brutnell T.P."/>
            <person name="Carpita N.C."/>
            <person name="Chaparro C."/>
            <person name="Chia J.-M."/>
            <person name="Deragon J.-M."/>
            <person name="Estill J.C."/>
            <person name="Fu Y."/>
            <person name="Jeddeloh J.A."/>
            <person name="Han Y."/>
            <person name="Lee H."/>
            <person name="Li P."/>
            <person name="Lisch D.R."/>
            <person name="Liu S."/>
            <person name="Liu Z."/>
            <person name="Nagel D.H."/>
            <person name="McCann M.C."/>
            <person name="SanMiguel P."/>
            <person name="Myers A.M."/>
            <person name="Nettleton D."/>
            <person name="Nguyen J."/>
            <person name="Penning B.W."/>
            <person name="Ponnala L."/>
            <person name="Schneider K.L."/>
            <person name="Schwartz D.C."/>
            <person name="Sharma A."/>
            <person name="Soderlund C."/>
            <person name="Springer N.M."/>
            <person name="Sun Q."/>
            <person name="Wang H."/>
            <person name="Waterman M."/>
            <person name="Westerman R."/>
            <person name="Wolfgruber T.K."/>
            <person name="Yang L."/>
            <person name="Yu Y."/>
            <person name="Zhang L."/>
            <person name="Zhou S."/>
            <person name="Zhu Q."/>
            <person name="Bennetzen J.L."/>
            <person name="Dawe R.K."/>
            <person name="Jiang J."/>
            <person name="Jiang N."/>
            <person name="Presting G.G."/>
            <person name="Wessler S.R."/>
            <person name="Aluru S."/>
            <person name="Martienssen R.A."/>
            <person name="Clifton S.W."/>
            <person name="McCombie W.R."/>
            <person name="Wing R.A."/>
            <person name="Wilson R.K."/>
        </authorList>
    </citation>
    <scope>NUCLEOTIDE SEQUENCE [LARGE SCALE GENOMIC DNA]</scope>
    <source>
        <strain evidence="3">cv. B73</strain>
    </source>
</reference>
<dbReference type="EnsemblPlants" id="Zm00001eb182810_T001">
    <property type="protein sequence ID" value="Zm00001eb182810_P001"/>
    <property type="gene ID" value="Zm00001eb182810"/>
</dbReference>
<feature type="region of interest" description="Disordered" evidence="1">
    <location>
        <begin position="61"/>
        <end position="88"/>
    </location>
</feature>
<reference evidence="2" key="3">
    <citation type="submission" date="2021-05" db="UniProtKB">
        <authorList>
            <consortium name="EnsemblPlants"/>
        </authorList>
    </citation>
    <scope>IDENTIFICATION</scope>
    <source>
        <strain evidence="2">cv. B73</strain>
    </source>
</reference>
<dbReference type="Gramene" id="Zm00001eb182810_T001">
    <property type="protein sequence ID" value="Zm00001eb182810_P001"/>
    <property type="gene ID" value="Zm00001eb182810"/>
</dbReference>
<dbReference type="AlphaFoldDB" id="A0A804NSG9"/>